<dbReference type="PANTHER" id="PTHR34979:SF1">
    <property type="entry name" value="INNER MEMBRANE PROTEIN YGAZ"/>
    <property type="match status" value="1"/>
</dbReference>
<dbReference type="GO" id="GO:1903785">
    <property type="term" value="P:L-valine transmembrane transport"/>
    <property type="evidence" value="ECO:0007669"/>
    <property type="project" value="TreeGrafter"/>
</dbReference>
<feature type="transmembrane region" description="Helical" evidence="8">
    <location>
        <begin position="20"/>
        <end position="40"/>
    </location>
</feature>
<dbReference type="OrthoDB" id="9803444at2"/>
<evidence type="ECO:0000256" key="3">
    <source>
        <dbReference type="ARBA" id="ARBA00022448"/>
    </source>
</evidence>
<dbReference type="GO" id="GO:0005886">
    <property type="term" value="C:plasma membrane"/>
    <property type="evidence" value="ECO:0007669"/>
    <property type="project" value="UniProtKB-SubCell"/>
</dbReference>
<evidence type="ECO:0000313" key="9">
    <source>
        <dbReference type="EMBL" id="RKQ70407.1"/>
    </source>
</evidence>
<feature type="transmembrane region" description="Helical" evidence="8">
    <location>
        <begin position="52"/>
        <end position="71"/>
    </location>
</feature>
<evidence type="ECO:0000256" key="6">
    <source>
        <dbReference type="ARBA" id="ARBA00022989"/>
    </source>
</evidence>
<dbReference type="Proteomes" id="UP000277424">
    <property type="component" value="Unassembled WGS sequence"/>
</dbReference>
<keyword evidence="5 8" id="KW-0812">Transmembrane</keyword>
<sequence>MSASGDKSVPFTMGGALFGARTMIPLVLSATVFGAVYGVLARDAGLSLAETVLMSATVFAGASQLIAVQLWAAPLPVLPILIATLAVNSRMLLMGASMRPWFIHITAKQAYGSFFFLTDGNWAMAMKEYFNGYRDAAFLIGSGLALYAGWVASAAIGYGLGSMVGDPSIYGLDVLLPIFFGSLLAAMWKGKGDLLPWGVAAAVAILASQFLPGHWYILLGGFVGSLTGLVRYKAPVGGSRDT</sequence>
<keyword evidence="6 8" id="KW-1133">Transmembrane helix</keyword>
<keyword evidence="3" id="KW-0813">Transport</keyword>
<keyword evidence="7 8" id="KW-0472">Membrane</keyword>
<dbReference type="InterPro" id="IPR011606">
    <property type="entry name" value="Brnchd-chn_aa_trnsp_permease"/>
</dbReference>
<dbReference type="PANTHER" id="PTHR34979">
    <property type="entry name" value="INNER MEMBRANE PROTEIN YGAZ"/>
    <property type="match status" value="1"/>
</dbReference>
<evidence type="ECO:0000256" key="7">
    <source>
        <dbReference type="ARBA" id="ARBA00023136"/>
    </source>
</evidence>
<feature type="transmembrane region" description="Helical" evidence="8">
    <location>
        <begin position="168"/>
        <end position="187"/>
    </location>
</feature>
<dbReference type="Pfam" id="PF03591">
    <property type="entry name" value="AzlC"/>
    <property type="match status" value="1"/>
</dbReference>
<reference evidence="9 10" key="1">
    <citation type="submission" date="2018-10" db="EMBL/GenBank/DDBJ databases">
        <title>Comparative analysis of microorganisms from saline springs in Andes Mountain Range, Colombia.</title>
        <authorList>
            <person name="Rubin E."/>
        </authorList>
    </citation>
    <scope>NUCLEOTIDE SEQUENCE [LARGE SCALE GENOMIC DNA]</scope>
    <source>
        <strain evidence="9 10">USBA 36</strain>
    </source>
</reference>
<feature type="transmembrane region" description="Helical" evidence="8">
    <location>
        <begin position="77"/>
        <end position="93"/>
    </location>
</feature>
<comment type="caution">
    <text evidence="9">The sequence shown here is derived from an EMBL/GenBank/DDBJ whole genome shotgun (WGS) entry which is preliminary data.</text>
</comment>
<evidence type="ECO:0000256" key="5">
    <source>
        <dbReference type="ARBA" id="ARBA00022692"/>
    </source>
</evidence>
<comment type="similarity">
    <text evidence="2">Belongs to the AzlC family.</text>
</comment>
<dbReference type="EMBL" id="RBIG01000002">
    <property type="protein sequence ID" value="RKQ70407.1"/>
    <property type="molecule type" value="Genomic_DNA"/>
</dbReference>
<organism evidence="9 10">
    <name type="scientific">Oceanibaculum indicum</name>
    <dbReference type="NCBI Taxonomy" id="526216"/>
    <lineage>
        <taxon>Bacteria</taxon>
        <taxon>Pseudomonadati</taxon>
        <taxon>Pseudomonadota</taxon>
        <taxon>Alphaproteobacteria</taxon>
        <taxon>Rhodospirillales</taxon>
        <taxon>Oceanibaculaceae</taxon>
        <taxon>Oceanibaculum</taxon>
    </lineage>
</organism>
<evidence type="ECO:0000256" key="1">
    <source>
        <dbReference type="ARBA" id="ARBA00004651"/>
    </source>
</evidence>
<dbReference type="AlphaFoldDB" id="A0A420WHG2"/>
<dbReference type="RefSeq" id="WP_121220167.1">
    <property type="nucleotide sequence ID" value="NZ_RBIG01000002.1"/>
</dbReference>
<evidence type="ECO:0000256" key="4">
    <source>
        <dbReference type="ARBA" id="ARBA00022475"/>
    </source>
</evidence>
<comment type="subcellular location">
    <subcellularLocation>
        <location evidence="1">Cell membrane</location>
        <topology evidence="1">Multi-pass membrane protein</topology>
    </subcellularLocation>
</comment>
<name>A0A420WHG2_9PROT</name>
<feature type="transmembrane region" description="Helical" evidence="8">
    <location>
        <begin position="136"/>
        <end position="156"/>
    </location>
</feature>
<evidence type="ECO:0000256" key="8">
    <source>
        <dbReference type="SAM" id="Phobius"/>
    </source>
</evidence>
<evidence type="ECO:0000256" key="2">
    <source>
        <dbReference type="ARBA" id="ARBA00010735"/>
    </source>
</evidence>
<keyword evidence="4" id="KW-1003">Cell membrane</keyword>
<proteinExistence type="inferred from homology"/>
<gene>
    <name evidence="9" type="ORF">BCL74_2355</name>
</gene>
<protein>
    <submittedName>
        <fullName evidence="9">4-azaleucine resistance transporter AzlC</fullName>
    </submittedName>
</protein>
<evidence type="ECO:0000313" key="10">
    <source>
        <dbReference type="Proteomes" id="UP000277424"/>
    </source>
</evidence>
<feature type="transmembrane region" description="Helical" evidence="8">
    <location>
        <begin position="194"/>
        <end position="211"/>
    </location>
</feature>
<accession>A0A420WHG2</accession>